<proteinExistence type="predicted"/>
<evidence type="ECO:0000313" key="1">
    <source>
        <dbReference type="EMBL" id="TKJ41160.1"/>
    </source>
</evidence>
<protein>
    <recommendedName>
        <fullName evidence="3">Response regulatory domain-containing protein</fullName>
    </recommendedName>
</protein>
<organism evidence="1 2">
    <name type="scientific">candidate division LCP-89 bacterium B3_LCP</name>
    <dbReference type="NCBI Taxonomy" id="2012998"/>
    <lineage>
        <taxon>Bacteria</taxon>
        <taxon>Pseudomonadati</taxon>
        <taxon>Bacteria division LCP-89</taxon>
    </lineage>
</organism>
<sequence>MKPGVLWIEDGAKARLADFVAAINVKGAYDLGITLNASDGINRILEHPFEAIVVDIRIPPGKNSDWEDLYSEEGSEKVAARLGLHLLYSLLDPTKARVKIPKIPPWVTANRFGILTVESKKELEDDLKYLNIKVFRQKKAELDQNALLEVIEEILKNRGIDLKEEC</sequence>
<dbReference type="EMBL" id="NJBN01000003">
    <property type="protein sequence ID" value="TKJ41160.1"/>
    <property type="molecule type" value="Genomic_DNA"/>
</dbReference>
<gene>
    <name evidence="1" type="ORF">CEE37_05695</name>
</gene>
<reference evidence="1 2" key="1">
    <citation type="submission" date="2017-06" db="EMBL/GenBank/DDBJ databases">
        <title>Novel microbial phyla capable of carbon fixation and sulfur reduction in deep-sea sediments.</title>
        <authorList>
            <person name="Huang J."/>
            <person name="Baker B."/>
            <person name="Wang Y."/>
        </authorList>
    </citation>
    <scope>NUCLEOTIDE SEQUENCE [LARGE SCALE GENOMIC DNA]</scope>
    <source>
        <strain evidence="1">B3_LCP</strain>
    </source>
</reference>
<dbReference type="AlphaFoldDB" id="A0A532V1R7"/>
<name>A0A532V1R7_UNCL8</name>
<evidence type="ECO:0008006" key="3">
    <source>
        <dbReference type="Google" id="ProtNLM"/>
    </source>
</evidence>
<comment type="caution">
    <text evidence="1">The sequence shown here is derived from an EMBL/GenBank/DDBJ whole genome shotgun (WGS) entry which is preliminary data.</text>
</comment>
<dbReference type="Proteomes" id="UP000319619">
    <property type="component" value="Unassembled WGS sequence"/>
</dbReference>
<evidence type="ECO:0000313" key="2">
    <source>
        <dbReference type="Proteomes" id="UP000319619"/>
    </source>
</evidence>
<accession>A0A532V1R7</accession>